<protein>
    <submittedName>
        <fullName evidence="2">Sporulation-delaying protein SdpB</fullName>
    </submittedName>
</protein>
<feature type="transmembrane region" description="Helical" evidence="1">
    <location>
        <begin position="40"/>
        <end position="71"/>
    </location>
</feature>
<accession>A0AAP3AQX8</accession>
<evidence type="ECO:0000313" key="2">
    <source>
        <dbReference type="EMBL" id="MCW0525021.1"/>
    </source>
</evidence>
<evidence type="ECO:0000313" key="3">
    <source>
        <dbReference type="Proteomes" id="UP001207440"/>
    </source>
</evidence>
<feature type="transmembrane region" description="Helical" evidence="1">
    <location>
        <begin position="6"/>
        <end position="28"/>
    </location>
</feature>
<dbReference type="EMBL" id="JAOZYT010000176">
    <property type="protein sequence ID" value="MCW0525021.1"/>
    <property type="molecule type" value="Genomic_DNA"/>
</dbReference>
<comment type="caution">
    <text evidence="2">The sequence shown here is derived from an EMBL/GenBank/DDBJ whole genome shotgun (WGS) entry which is preliminary data.</text>
</comment>
<feature type="non-terminal residue" evidence="2">
    <location>
        <position position="1"/>
    </location>
</feature>
<dbReference type="AlphaFoldDB" id="A0AAP3AQX8"/>
<keyword evidence="1" id="KW-0812">Transmembrane</keyword>
<keyword evidence="1" id="KW-1133">Transmembrane helix</keyword>
<dbReference type="Proteomes" id="UP001207440">
    <property type="component" value="Unassembled WGS sequence"/>
</dbReference>
<reference evidence="2" key="1">
    <citation type="submission" date="2022-10" db="EMBL/GenBank/DDBJ databases">
        <title>Sifting through the core-genome to identify putative cross-protective antigens against Riemerella anatipestifer.</title>
        <authorList>
            <person name="Zheng X."/>
            <person name="Zhang W."/>
        </authorList>
    </citation>
    <scope>NUCLEOTIDE SEQUENCE</scope>
    <source>
        <strain evidence="2">ZWRA178</strain>
    </source>
</reference>
<keyword evidence="1" id="KW-0472">Membrane</keyword>
<organism evidence="2 3">
    <name type="scientific">Riemerella anatipestifer</name>
    <name type="common">Moraxella anatipestifer</name>
    <dbReference type="NCBI Taxonomy" id="34085"/>
    <lineage>
        <taxon>Bacteria</taxon>
        <taxon>Pseudomonadati</taxon>
        <taxon>Bacteroidota</taxon>
        <taxon>Flavobacteriia</taxon>
        <taxon>Flavobacteriales</taxon>
        <taxon>Weeksellaceae</taxon>
        <taxon>Riemerella</taxon>
    </lineage>
</organism>
<proteinExistence type="predicted"/>
<gene>
    <name evidence="2" type="ORF">OKE68_11990</name>
</gene>
<name>A0AAP3AQX8_RIEAN</name>
<evidence type="ECO:0000256" key="1">
    <source>
        <dbReference type="SAM" id="Phobius"/>
    </source>
</evidence>
<sequence>NILLTNSIFVTGITYGVLILELLLFLALCSNRKYKIVMLYIALLFHFSIIIFHGIFSFFFSISAALILYLYPTHQNLKLWTQKK</sequence>